<organism evidence="4 6">
    <name type="scientific">Thalassovita autumnalis</name>
    <dbReference type="NCBI Taxonomy" id="2072972"/>
    <lineage>
        <taxon>Bacteria</taxon>
        <taxon>Pseudomonadati</taxon>
        <taxon>Pseudomonadota</taxon>
        <taxon>Alphaproteobacteria</taxon>
        <taxon>Rhodobacterales</taxon>
        <taxon>Roseobacteraceae</taxon>
        <taxon>Thalassovita</taxon>
    </lineage>
</organism>
<dbReference type="Pfam" id="PF13432">
    <property type="entry name" value="TPR_16"/>
    <property type="match status" value="2"/>
</dbReference>
<dbReference type="Proteomes" id="UP000051887">
    <property type="component" value="Unassembled WGS sequence"/>
</dbReference>
<dbReference type="PANTHER" id="PTHR12558:SF13">
    <property type="entry name" value="CELL DIVISION CYCLE PROTEIN 27 HOMOLOG"/>
    <property type="match status" value="1"/>
</dbReference>
<accession>A0A0P1FXN3</accession>
<dbReference type="PROSITE" id="PS50005">
    <property type="entry name" value="TPR"/>
    <property type="match status" value="1"/>
</dbReference>
<dbReference type="InterPro" id="IPR011990">
    <property type="entry name" value="TPR-like_helical_dom_sf"/>
</dbReference>
<evidence type="ECO:0000313" key="4">
    <source>
        <dbReference type="EMBL" id="CUH73931.1"/>
    </source>
</evidence>
<evidence type="ECO:0000256" key="2">
    <source>
        <dbReference type="SAM" id="SignalP"/>
    </source>
</evidence>
<dbReference type="EMBL" id="CYSC01000043">
    <property type="protein sequence ID" value="CUH73931.1"/>
    <property type="molecule type" value="Genomic_DNA"/>
</dbReference>
<feature type="signal peptide" evidence="2">
    <location>
        <begin position="1"/>
        <end position="23"/>
    </location>
</feature>
<evidence type="ECO:0000313" key="5">
    <source>
        <dbReference type="Proteomes" id="UP000051086"/>
    </source>
</evidence>
<evidence type="ECO:0000313" key="3">
    <source>
        <dbReference type="EMBL" id="CUH67538.1"/>
    </source>
</evidence>
<dbReference type="Proteomes" id="UP000051086">
    <property type="component" value="Unassembled WGS sequence"/>
</dbReference>
<dbReference type="Pfam" id="PF00515">
    <property type="entry name" value="TPR_1"/>
    <property type="match status" value="1"/>
</dbReference>
<dbReference type="EMBL" id="CYSB01000029">
    <property type="protein sequence ID" value="CUH67538.1"/>
    <property type="molecule type" value="Genomic_DNA"/>
</dbReference>
<evidence type="ECO:0000256" key="1">
    <source>
        <dbReference type="PROSITE-ProRule" id="PRU00339"/>
    </source>
</evidence>
<dbReference type="SUPFAM" id="SSF48452">
    <property type="entry name" value="TPR-like"/>
    <property type="match status" value="3"/>
</dbReference>
<feature type="repeat" description="TPR" evidence="1">
    <location>
        <begin position="396"/>
        <end position="429"/>
    </location>
</feature>
<feature type="chain" id="PRO_5009792586" evidence="2">
    <location>
        <begin position="24"/>
        <end position="568"/>
    </location>
</feature>
<dbReference type="PANTHER" id="PTHR12558">
    <property type="entry name" value="CELL DIVISION CYCLE 16,23,27"/>
    <property type="match status" value="1"/>
</dbReference>
<protein>
    <submittedName>
        <fullName evidence="4">Lipoprotein NlpI</fullName>
    </submittedName>
</protein>
<dbReference type="InterPro" id="IPR019734">
    <property type="entry name" value="TPR_rpt"/>
</dbReference>
<gene>
    <name evidence="3" type="ORF">TL5118_02233</name>
    <name evidence="4" type="ORF">TL5120_03748</name>
</gene>
<sequence>MRKTVSGLILAAVMGLAPFAAQAQGLAGAYLAARHAGMTADFEAAADYYTRALARDPGNPQLLESATHAQLALGRLDRGVPIARRLDAEGLASQIANMVLMADAAAKEDFATLITRDDEGKGVGPLIDGLVRAWALMGQGDVSDAMTAFDLVAEERGLGGFANFHKALALALVGDYEAAEAIFADPAVAGLNRTRRGVIAHLEILSQLERGNEALQLIEAQFGQDLDPELRGLQAQLKAGKPLPFNSVTSARDGLAEVYYTVAAALSNEAEGDYTILYSRVAEYLRPDHTEALLLSAQLLDELQLYDLAVETYGRIGSDNASFHAAELGRADALRRGGRIDEAAEVLTALASSHGDLPVVHVTLGDLRRQTKEFDAAVRAYDAALALYEVEEPGQWFVYYARAISFERLDRWEQAEADFRKALELNPDHPQVLNYLGYSLVEKRIKLDEALDMIERAVAARPNSGYIVDSLGWVLYRLGRYEEAVPHMERAAELMAVDPVVNDHLGDVLWAVGRHREAEFQWKRALSFIDPDDVPTDISPDRVREKLEIGLDAVLEGEGAAPLHAVKD</sequence>
<dbReference type="OrthoDB" id="9766710at2"/>
<evidence type="ECO:0000313" key="6">
    <source>
        <dbReference type="Proteomes" id="UP000051887"/>
    </source>
</evidence>
<reference evidence="3 5" key="1">
    <citation type="submission" date="2015-09" db="EMBL/GenBank/DDBJ databases">
        <authorList>
            <person name="Rodrigo-Torres L."/>
            <person name="Arahal D.R."/>
        </authorList>
    </citation>
    <scope>NUCLEOTIDE SEQUENCE [LARGE SCALE GENOMIC DNA]</scope>
    <source>
        <strain evidence="3 5">CECT 5118</strain>
    </source>
</reference>
<dbReference type="Gene3D" id="1.25.40.10">
    <property type="entry name" value="Tetratricopeptide repeat domain"/>
    <property type="match status" value="2"/>
</dbReference>
<dbReference type="RefSeq" id="WP_058245060.1">
    <property type="nucleotide sequence ID" value="NZ_CYSB01000029.1"/>
</dbReference>
<reference evidence="4 6" key="2">
    <citation type="submission" date="2015-09" db="EMBL/GenBank/DDBJ databases">
        <authorList>
            <consortium name="Swine Surveillance"/>
        </authorList>
    </citation>
    <scope>NUCLEOTIDE SEQUENCE [LARGE SCALE GENOMIC DNA]</scope>
    <source>
        <strain evidence="4 6">5120</strain>
    </source>
</reference>
<keyword evidence="5" id="KW-1185">Reference proteome</keyword>
<keyword evidence="1" id="KW-0802">TPR repeat</keyword>
<keyword evidence="2" id="KW-0732">Signal</keyword>
<proteinExistence type="predicted"/>
<name>A0A0P1FXN3_9RHOB</name>
<keyword evidence="4" id="KW-0449">Lipoprotein</keyword>
<dbReference type="AlphaFoldDB" id="A0A0P1FXN3"/>
<dbReference type="SMART" id="SM00028">
    <property type="entry name" value="TPR"/>
    <property type="match status" value="6"/>
</dbReference>